<organism evidence="3 4">
    <name type="scientific">Amycolatopsis sacchari</name>
    <dbReference type="NCBI Taxonomy" id="115433"/>
    <lineage>
        <taxon>Bacteria</taxon>
        <taxon>Bacillati</taxon>
        <taxon>Actinomycetota</taxon>
        <taxon>Actinomycetes</taxon>
        <taxon>Pseudonocardiales</taxon>
        <taxon>Pseudonocardiaceae</taxon>
        <taxon>Amycolatopsis</taxon>
    </lineage>
</organism>
<dbReference type="InterPro" id="IPR015995">
    <property type="entry name" value="MlrC_N"/>
</dbReference>
<dbReference type="STRING" id="115433.SAMN05421835_11061"/>
<dbReference type="InterPro" id="IPR010799">
    <property type="entry name" value="MlrC_C"/>
</dbReference>
<evidence type="ECO:0000313" key="3">
    <source>
        <dbReference type="EMBL" id="SFJ88506.1"/>
    </source>
</evidence>
<dbReference type="PIRSF" id="PIRSF012702">
    <property type="entry name" value="UCP012702"/>
    <property type="match status" value="1"/>
</dbReference>
<dbReference type="Proteomes" id="UP000199025">
    <property type="component" value="Unassembled WGS sequence"/>
</dbReference>
<evidence type="ECO:0000259" key="2">
    <source>
        <dbReference type="Pfam" id="PF07364"/>
    </source>
</evidence>
<dbReference type="InterPro" id="IPR009197">
    <property type="entry name" value="MlrC"/>
</dbReference>
<dbReference type="Pfam" id="PF07171">
    <property type="entry name" value="MlrC_C"/>
    <property type="match status" value="1"/>
</dbReference>
<accession>A0A1I3V2B0</accession>
<name>A0A1I3V2B0_9PSEU</name>
<evidence type="ECO:0000313" key="4">
    <source>
        <dbReference type="Proteomes" id="UP000199025"/>
    </source>
</evidence>
<dbReference type="Pfam" id="PF07364">
    <property type="entry name" value="DUF1485"/>
    <property type="match status" value="1"/>
</dbReference>
<protein>
    <submittedName>
        <fullName evidence="3">Microcystin degradation protein MlrC, contains DUF1485 domain</fullName>
    </submittedName>
</protein>
<dbReference type="AlphaFoldDB" id="A0A1I3V2B0"/>
<feature type="domain" description="Microcystin LR degradation protein MlrC C-terminal" evidence="1">
    <location>
        <begin position="300"/>
        <end position="478"/>
    </location>
</feature>
<keyword evidence="4" id="KW-1185">Reference proteome</keyword>
<reference evidence="3 4" key="1">
    <citation type="submission" date="2016-10" db="EMBL/GenBank/DDBJ databases">
        <authorList>
            <person name="de Groot N.N."/>
        </authorList>
    </citation>
    <scope>NUCLEOTIDE SEQUENCE [LARGE SCALE GENOMIC DNA]</scope>
    <source>
        <strain evidence="3 4">DSM 44468</strain>
    </source>
</reference>
<feature type="domain" description="Microcystin LR degradation protein MlrC N-terminal" evidence="2">
    <location>
        <begin position="2"/>
        <end position="289"/>
    </location>
</feature>
<dbReference type="RefSeq" id="WP_091509035.1">
    <property type="nucleotide sequence ID" value="NZ_FORP01000010.1"/>
</dbReference>
<sequence>MRFAALGLYHEANTFSAIKADRALFESGGVFRGGQILDEYKGSATILGGYLDEADRLGIGLVPLFFARVNPVGPITGDVFEDFSAEMLDELERQGPWDGVLLALHGAAVSEEFPDADAELAARVREVLGPDVPVGVVLDMHANLSQRLVDAVTVTLVYQTNPHVDARDRAIDCTRLVHATAKGAIRPKQALVTPPLVVDIARQDTGEAPMRDLVAAAARARQLPEMLSASIVEGFPYADVPAMGMSFLAISDGNEAMAQQVATELAELAWARREELRGHGLTVPAALEVAERAPAGPIVLLDVGDNIGGGAPGDSTVILAEAQRRGTRSLLQTLWDPDAAEQCRVAGVGAEITLTVGARHPHSAGRPVTVTGRVRHLGDGRFEETRPVHGGFRFYDMGPTAVVETTDGHTLVLMSRQTANTSRQQFLSLGLNPEDHHIVVAKGVNAPRAAYAPIARELVLVDTDGIAALGLDRFDYQHRRRPLFPFEPDATF</sequence>
<dbReference type="OrthoDB" id="9815420at2"/>
<evidence type="ECO:0000259" key="1">
    <source>
        <dbReference type="Pfam" id="PF07171"/>
    </source>
</evidence>
<dbReference type="EMBL" id="FORP01000010">
    <property type="protein sequence ID" value="SFJ88506.1"/>
    <property type="molecule type" value="Genomic_DNA"/>
</dbReference>
<proteinExistence type="predicted"/>
<gene>
    <name evidence="3" type="ORF">SAMN05421835_11061</name>
</gene>